<protein>
    <submittedName>
        <fullName evidence="2">YtxH domain-containing protein</fullName>
    </submittedName>
</protein>
<dbReference type="EMBL" id="JACEFG010000003">
    <property type="protein sequence ID" value="MBA2176444.1"/>
    <property type="molecule type" value="Genomic_DNA"/>
</dbReference>
<comment type="caution">
    <text evidence="2">The sequence shown here is derived from an EMBL/GenBank/DDBJ whole genome shotgun (WGS) entry which is preliminary data.</text>
</comment>
<feature type="coiled-coil region" evidence="1">
    <location>
        <begin position="64"/>
        <end position="98"/>
    </location>
</feature>
<keyword evidence="1" id="KW-0175">Coiled coil</keyword>
<evidence type="ECO:0000313" key="2">
    <source>
        <dbReference type="EMBL" id="MBA2176444.1"/>
    </source>
</evidence>
<keyword evidence="3" id="KW-1185">Reference proteome</keyword>
<dbReference type="AlphaFoldDB" id="A0A838CWZ7"/>
<proteinExistence type="predicted"/>
<name>A0A838CWZ7_9BACI</name>
<gene>
    <name evidence="2" type="ORF">H0266_16215</name>
</gene>
<evidence type="ECO:0000256" key="1">
    <source>
        <dbReference type="SAM" id="Coils"/>
    </source>
</evidence>
<dbReference type="Proteomes" id="UP000571017">
    <property type="component" value="Unassembled WGS sequence"/>
</dbReference>
<reference evidence="2 3" key="1">
    <citation type="journal article" date="2004" name="Extremophiles">
        <title>Halobacillus locisalis sp. nov., a halophilic bacterium isolated from a marine solar saltern of the Yellow Sea in Korea.</title>
        <authorList>
            <person name="Yoon J.H."/>
            <person name="Kang K.H."/>
            <person name="Oh T.K."/>
            <person name="Park Y.H."/>
        </authorList>
    </citation>
    <scope>NUCLEOTIDE SEQUENCE [LARGE SCALE GENOMIC DNA]</scope>
    <source>
        <strain evidence="2 3">KCTC 3788</strain>
    </source>
</reference>
<dbReference type="RefSeq" id="WP_181473464.1">
    <property type="nucleotide sequence ID" value="NZ_JACEFG010000003.1"/>
</dbReference>
<evidence type="ECO:0000313" key="3">
    <source>
        <dbReference type="Proteomes" id="UP000571017"/>
    </source>
</evidence>
<accession>A0A838CWZ7</accession>
<organism evidence="2 3">
    <name type="scientific">Halobacillus locisalis</name>
    <dbReference type="NCBI Taxonomy" id="220753"/>
    <lineage>
        <taxon>Bacteria</taxon>
        <taxon>Bacillati</taxon>
        <taxon>Bacillota</taxon>
        <taxon>Bacilli</taxon>
        <taxon>Bacillales</taxon>
        <taxon>Bacillaceae</taxon>
        <taxon>Halobacillus</taxon>
    </lineage>
</organism>
<sequence length="109" mass="12133">MGQHKLWKGVMYGAIVGGALMLLDKETRSYVGDKSRSAGTKCKGYIQHPSEAIHSLRMNYEYMSKQLNKGVEELLELLSKAEDMLNKVGEINQEVENQLKAVGDSKEAS</sequence>